<protein>
    <submittedName>
        <fullName evidence="2">Uncharacterized protein</fullName>
    </submittedName>
</protein>
<name>A0A1G6X373_9PROT</name>
<dbReference type="RefSeq" id="WP_092781171.1">
    <property type="nucleotide sequence ID" value="NZ_FNAP01000001.1"/>
</dbReference>
<accession>A0A1G6X373</accession>
<organism evidence="2 3">
    <name type="scientific">Rhodospira trueperi</name>
    <dbReference type="NCBI Taxonomy" id="69960"/>
    <lineage>
        <taxon>Bacteria</taxon>
        <taxon>Pseudomonadati</taxon>
        <taxon>Pseudomonadota</taxon>
        <taxon>Alphaproteobacteria</taxon>
        <taxon>Rhodospirillales</taxon>
        <taxon>Rhodospirillaceae</taxon>
        <taxon>Rhodospira</taxon>
    </lineage>
</organism>
<feature type="region of interest" description="Disordered" evidence="1">
    <location>
        <begin position="23"/>
        <end position="51"/>
    </location>
</feature>
<evidence type="ECO:0000313" key="2">
    <source>
        <dbReference type="EMBL" id="SDD72519.1"/>
    </source>
</evidence>
<evidence type="ECO:0000256" key="1">
    <source>
        <dbReference type="SAM" id="MobiDB-lite"/>
    </source>
</evidence>
<proteinExistence type="predicted"/>
<dbReference type="AlphaFoldDB" id="A0A1G6X373"/>
<reference evidence="2 3" key="1">
    <citation type="submission" date="2016-10" db="EMBL/GenBank/DDBJ databases">
        <authorList>
            <person name="de Groot N.N."/>
        </authorList>
    </citation>
    <scope>NUCLEOTIDE SEQUENCE [LARGE SCALE GENOMIC DNA]</scope>
    <source>
        <strain evidence="2 3">ATCC 700224</strain>
    </source>
</reference>
<feature type="compositionally biased region" description="Basic residues" evidence="1">
    <location>
        <begin position="32"/>
        <end position="47"/>
    </location>
</feature>
<evidence type="ECO:0000313" key="3">
    <source>
        <dbReference type="Proteomes" id="UP000199412"/>
    </source>
</evidence>
<dbReference type="EMBL" id="FNAP01000001">
    <property type="protein sequence ID" value="SDD72519.1"/>
    <property type="molecule type" value="Genomic_DNA"/>
</dbReference>
<dbReference type="STRING" id="69960.SAMN05421720_101356"/>
<keyword evidence="3" id="KW-1185">Reference proteome</keyword>
<sequence length="312" mass="34827">MSMNEEEARREIARLVELHGPGILMDAAGKTPARRKPGPKPGQRRNRPPQEYLDEMADLIVTGAVKGRTDGVEAAARAIAVKYLGMPSPLPIAESDRWRSTTAPLVRNFRDQKGELLARARERAKPKIVQVPKSALWSGFDIANLACDDPLTDPRIGTPWERLKAAGHSRPDSPWTKLIAAGATIDHMASIPAHIQEIIDRENRMPPHIQRSLDNLKAWQDTPQQRAIDAITQKWADIPHQRAIDNIMQDLVSTPHQQAIEEALRRAGCNLPKEVESPAQRMMRERFEKDLDILNGIDPLHHIRRGGPGSGI</sequence>
<gene>
    <name evidence="2" type="ORF">SAMN05421720_101356</name>
</gene>
<dbReference type="Proteomes" id="UP000199412">
    <property type="component" value="Unassembled WGS sequence"/>
</dbReference>